<protein>
    <submittedName>
        <fullName evidence="2">Uncharacterized protein</fullName>
    </submittedName>
</protein>
<sequence>MPISGRSTVSDGSVECTHLPRMTPRSRGALTLTARRRAFTGREPEEACDRARSLGAATRVRARADPTPGVSPVFTRGDSSLRTCLGGGASWPGGDR</sequence>
<feature type="region of interest" description="Disordered" evidence="1">
    <location>
        <begin position="1"/>
        <end position="21"/>
    </location>
</feature>
<feature type="compositionally biased region" description="Polar residues" evidence="1">
    <location>
        <begin position="1"/>
        <end position="11"/>
    </location>
</feature>
<accession>A0A084SMK9</accession>
<gene>
    <name evidence="2" type="ORF">Q664_32910</name>
</gene>
<proteinExistence type="predicted"/>
<name>A0A084SMK9_9BACT</name>
<dbReference type="EMBL" id="JPMI01000233">
    <property type="protein sequence ID" value="KFA89694.1"/>
    <property type="molecule type" value="Genomic_DNA"/>
</dbReference>
<dbReference type="Proteomes" id="UP000028547">
    <property type="component" value="Unassembled WGS sequence"/>
</dbReference>
<reference evidence="2 3" key="1">
    <citation type="submission" date="2014-07" db="EMBL/GenBank/DDBJ databases">
        <title>Draft Genome Sequence of Gephyronic Acid Producer, Cystobacter violaceus Strain Cb vi76.</title>
        <authorList>
            <person name="Stevens D.C."/>
            <person name="Young J."/>
            <person name="Carmichael R."/>
            <person name="Tan J."/>
            <person name="Taylor R.E."/>
        </authorList>
    </citation>
    <scope>NUCLEOTIDE SEQUENCE [LARGE SCALE GENOMIC DNA]</scope>
    <source>
        <strain evidence="2 3">Cb vi76</strain>
    </source>
</reference>
<evidence type="ECO:0000313" key="2">
    <source>
        <dbReference type="EMBL" id="KFA89694.1"/>
    </source>
</evidence>
<evidence type="ECO:0000313" key="3">
    <source>
        <dbReference type="Proteomes" id="UP000028547"/>
    </source>
</evidence>
<dbReference type="AlphaFoldDB" id="A0A084SMK9"/>
<organism evidence="2 3">
    <name type="scientific">Archangium violaceum Cb vi76</name>
    <dbReference type="NCBI Taxonomy" id="1406225"/>
    <lineage>
        <taxon>Bacteria</taxon>
        <taxon>Pseudomonadati</taxon>
        <taxon>Myxococcota</taxon>
        <taxon>Myxococcia</taxon>
        <taxon>Myxococcales</taxon>
        <taxon>Cystobacterineae</taxon>
        <taxon>Archangiaceae</taxon>
        <taxon>Archangium</taxon>
    </lineage>
</organism>
<comment type="caution">
    <text evidence="2">The sequence shown here is derived from an EMBL/GenBank/DDBJ whole genome shotgun (WGS) entry which is preliminary data.</text>
</comment>
<evidence type="ECO:0000256" key="1">
    <source>
        <dbReference type="SAM" id="MobiDB-lite"/>
    </source>
</evidence>